<dbReference type="Proteomes" id="UP000183085">
    <property type="component" value="Unassembled WGS sequence"/>
</dbReference>
<comment type="subunit">
    <text evidence="2">Part of the 50S ribosomal subunit.</text>
</comment>
<sequence length="63" mass="7178">MENKQIRIKLVKSAFGRVPKHRKTLAVLGLRRIDDVVIKNDTAAIRGMISNVCYLVEVENEVK</sequence>
<accession>A0A1J5EJP6</accession>
<evidence type="ECO:0000256" key="3">
    <source>
        <dbReference type="ARBA" id="ARBA00022980"/>
    </source>
</evidence>
<dbReference type="Gene3D" id="3.30.1390.20">
    <property type="entry name" value="Ribosomal protein L30, ferredoxin-like fold domain"/>
    <property type="match status" value="1"/>
</dbReference>
<dbReference type="CDD" id="cd01658">
    <property type="entry name" value="Ribosomal_L30"/>
    <property type="match status" value="1"/>
</dbReference>
<dbReference type="PIRSF" id="PIRSF002211">
    <property type="entry name" value="Ribosomal_L30_bac-type"/>
    <property type="match status" value="1"/>
</dbReference>
<proteinExistence type="inferred from homology"/>
<dbReference type="GO" id="GO:0003735">
    <property type="term" value="F:structural constituent of ribosome"/>
    <property type="evidence" value="ECO:0007669"/>
    <property type="project" value="InterPro"/>
</dbReference>
<evidence type="ECO:0000256" key="2">
    <source>
        <dbReference type="ARBA" id="ARBA00011838"/>
    </source>
</evidence>
<name>A0A1J5EJP6_9BACT</name>
<dbReference type="NCBIfam" id="TIGR01308">
    <property type="entry name" value="rpmD_bact"/>
    <property type="match status" value="1"/>
</dbReference>
<dbReference type="PANTHER" id="PTHR15892:SF2">
    <property type="entry name" value="LARGE RIBOSOMAL SUBUNIT PROTEIN UL30M"/>
    <property type="match status" value="1"/>
</dbReference>
<dbReference type="STRING" id="1817895.AUJ95_00470"/>
<evidence type="ECO:0000256" key="5">
    <source>
        <dbReference type="ARBA" id="ARBA00035492"/>
    </source>
</evidence>
<dbReference type="Pfam" id="PF00327">
    <property type="entry name" value="Ribosomal_L30"/>
    <property type="match status" value="1"/>
</dbReference>
<evidence type="ECO:0000256" key="1">
    <source>
        <dbReference type="ARBA" id="ARBA00007594"/>
    </source>
</evidence>
<gene>
    <name evidence="7" type="ORF">AUJ95_00470</name>
</gene>
<evidence type="ECO:0000256" key="4">
    <source>
        <dbReference type="ARBA" id="ARBA00023274"/>
    </source>
</evidence>
<dbReference type="FunFam" id="3.30.1390.20:FF:000001">
    <property type="entry name" value="50S ribosomal protein L30"/>
    <property type="match status" value="1"/>
</dbReference>
<evidence type="ECO:0000259" key="6">
    <source>
        <dbReference type="Pfam" id="PF00327"/>
    </source>
</evidence>
<dbReference type="EMBL" id="MNYI01000013">
    <property type="protein sequence ID" value="OIP43566.1"/>
    <property type="molecule type" value="Genomic_DNA"/>
</dbReference>
<dbReference type="PANTHER" id="PTHR15892">
    <property type="entry name" value="MITOCHONDRIAL RIBOSOMAL PROTEIN L30"/>
    <property type="match status" value="1"/>
</dbReference>
<dbReference type="HAMAP" id="MF_01371_B">
    <property type="entry name" value="Ribosomal_uL30_B"/>
    <property type="match status" value="1"/>
</dbReference>
<keyword evidence="4" id="KW-0687">Ribonucleoprotein</keyword>
<reference evidence="7 8" key="1">
    <citation type="journal article" date="2016" name="Environ. Microbiol.">
        <title>Genomic resolution of a cold subsurface aquifer community provides metabolic insights for novel microbes adapted to high CO concentrations.</title>
        <authorList>
            <person name="Probst A.J."/>
            <person name="Castelle C.J."/>
            <person name="Singh A."/>
            <person name="Brown C.T."/>
            <person name="Anantharaman K."/>
            <person name="Sharon I."/>
            <person name="Hug L.A."/>
            <person name="Burstein D."/>
            <person name="Emerson J.B."/>
            <person name="Thomas B.C."/>
            <person name="Banfield J.F."/>
        </authorList>
    </citation>
    <scope>NUCLEOTIDE SEQUENCE [LARGE SCALE GENOMIC DNA]</scope>
    <source>
        <strain evidence="7">CG2_30_40_21</strain>
    </source>
</reference>
<keyword evidence="3 7" id="KW-0689">Ribosomal protein</keyword>
<comment type="caution">
    <text evidence="7">The sequence shown here is derived from an EMBL/GenBank/DDBJ whole genome shotgun (WGS) entry which is preliminary data.</text>
</comment>
<dbReference type="InterPro" id="IPR005996">
    <property type="entry name" value="Ribosomal_uL30_bac-type"/>
</dbReference>
<dbReference type="InterPro" id="IPR036919">
    <property type="entry name" value="Ribo_uL30_ferredoxin-like_sf"/>
</dbReference>
<comment type="similarity">
    <text evidence="1">Belongs to the universal ribosomal protein uL30 family.</text>
</comment>
<evidence type="ECO:0000313" key="8">
    <source>
        <dbReference type="Proteomes" id="UP000183085"/>
    </source>
</evidence>
<evidence type="ECO:0000313" key="7">
    <source>
        <dbReference type="EMBL" id="OIP43566.1"/>
    </source>
</evidence>
<feature type="domain" description="Large ribosomal subunit protein uL30-like ferredoxin-like fold" evidence="6">
    <location>
        <begin position="6"/>
        <end position="56"/>
    </location>
</feature>
<dbReference type="GO" id="GO:0006412">
    <property type="term" value="P:translation"/>
    <property type="evidence" value="ECO:0007669"/>
    <property type="project" value="InterPro"/>
</dbReference>
<dbReference type="GO" id="GO:0022625">
    <property type="term" value="C:cytosolic large ribosomal subunit"/>
    <property type="evidence" value="ECO:0007669"/>
    <property type="project" value="TreeGrafter"/>
</dbReference>
<organism evidence="7 8">
    <name type="scientific">Candidatus Desantisbacteria bacterium CG2_30_40_21</name>
    <dbReference type="NCBI Taxonomy" id="1817895"/>
    <lineage>
        <taxon>Bacteria</taxon>
        <taxon>Candidatus Desantisiibacteriota</taxon>
    </lineage>
</organism>
<dbReference type="InterPro" id="IPR016082">
    <property type="entry name" value="Ribosomal_uL30_ferredoxin-like"/>
</dbReference>
<dbReference type="SUPFAM" id="SSF55129">
    <property type="entry name" value="Ribosomal protein L30p/L7e"/>
    <property type="match status" value="1"/>
</dbReference>
<dbReference type="AlphaFoldDB" id="A0A1J5EJP6"/>
<protein>
    <recommendedName>
        <fullName evidence="5">50S ribosomal protein L30</fullName>
    </recommendedName>
</protein>